<evidence type="ECO:0000313" key="7">
    <source>
        <dbReference type="EMBL" id="KZL82327.1"/>
    </source>
</evidence>
<dbReference type="Pfam" id="PF00172">
    <property type="entry name" value="Zn_clus"/>
    <property type="match status" value="1"/>
</dbReference>
<keyword evidence="1" id="KW-0805">Transcription regulation</keyword>
<dbReference type="GO" id="GO:0000435">
    <property type="term" value="P:positive regulation of transcription from RNA polymerase II promoter by galactose"/>
    <property type="evidence" value="ECO:0007669"/>
    <property type="project" value="TreeGrafter"/>
</dbReference>
<proteinExistence type="predicted"/>
<dbReference type="GO" id="GO:0000978">
    <property type="term" value="F:RNA polymerase II cis-regulatory region sequence-specific DNA binding"/>
    <property type="evidence" value="ECO:0007669"/>
    <property type="project" value="TreeGrafter"/>
</dbReference>
<evidence type="ECO:0000256" key="5">
    <source>
        <dbReference type="SAM" id="MobiDB-lite"/>
    </source>
</evidence>
<feature type="region of interest" description="Disordered" evidence="5">
    <location>
        <begin position="206"/>
        <end position="248"/>
    </location>
</feature>
<dbReference type="AlphaFoldDB" id="A0A167CA74"/>
<evidence type="ECO:0000259" key="6">
    <source>
        <dbReference type="PROSITE" id="PS50048"/>
    </source>
</evidence>
<feature type="domain" description="Zn(2)-C6 fungal-type" evidence="6">
    <location>
        <begin position="39"/>
        <end position="69"/>
    </location>
</feature>
<dbReference type="InterPro" id="IPR036864">
    <property type="entry name" value="Zn2-C6_fun-type_DNA-bd_sf"/>
</dbReference>
<feature type="non-terminal residue" evidence="7">
    <location>
        <position position="1"/>
    </location>
</feature>
<sequence length="497" mass="54543">LSGIHDKASLVPSLPLSYQVMPQSSPQSRSVDGVIKHRACDECRSRKLACTKEPDGCSRCKREGLRCVYSPQKQMGRPRKRRHVEESEEQPSSDKPQSPDQQPQVPLFTQPTLDTDFSAFFTQDYSNINYLDLLSPLEGLPPSTLPPELSSLTMAYTEPRYPAGDFQLGVGGVDLLGGINFDESDSADEGLPQDINNSFTDLLLAQVPGTGPGVSPPTSSETSRTLSTSTPESSSSANTNDDDNGINQEPEATLKAYNNTSCSCLSQIFLCLDALSRLPNDVKIAMGIARSAARVAHDVIHCPACSLTDIKKPPPMQAFQNMMMLGAILPSTANAYAKILELIDNEAARAKKEGRNITFSFAEYGGLWGELRRRDSKCGAVEFVDNREMNPDIWRLSVRGLLKVDIYGHDFERSDGTGSAEPYHHLGLRDVIKEMEDRSNNRHNQLDAMVAAGHPHPMLHTSHNLMVPGGNDDSKENRHCLKIIEIARVALDKLVIA</sequence>
<evidence type="ECO:0000256" key="4">
    <source>
        <dbReference type="ARBA" id="ARBA00023242"/>
    </source>
</evidence>
<dbReference type="InterPro" id="IPR051127">
    <property type="entry name" value="Fungal_SecMet_Regulators"/>
</dbReference>
<keyword evidence="2" id="KW-0238">DNA-binding</keyword>
<dbReference type="PROSITE" id="PS50048">
    <property type="entry name" value="ZN2_CY6_FUNGAL_2"/>
    <property type="match status" value="1"/>
</dbReference>
<dbReference type="GO" id="GO:0008270">
    <property type="term" value="F:zinc ion binding"/>
    <property type="evidence" value="ECO:0007669"/>
    <property type="project" value="InterPro"/>
</dbReference>
<dbReference type="PANTHER" id="PTHR47424">
    <property type="entry name" value="REGULATORY PROTEIN GAL4"/>
    <property type="match status" value="1"/>
</dbReference>
<gene>
    <name evidence="7" type="ORF">CI238_06605</name>
</gene>
<dbReference type="GO" id="GO:0005634">
    <property type="term" value="C:nucleus"/>
    <property type="evidence" value="ECO:0007669"/>
    <property type="project" value="TreeGrafter"/>
</dbReference>
<dbReference type="PROSITE" id="PS00463">
    <property type="entry name" value="ZN2_CY6_FUNGAL_1"/>
    <property type="match status" value="1"/>
</dbReference>
<evidence type="ECO:0000256" key="2">
    <source>
        <dbReference type="ARBA" id="ARBA00023125"/>
    </source>
</evidence>
<protein>
    <submittedName>
        <fullName evidence="7">C6 finger domain-containing protein</fullName>
    </submittedName>
</protein>
<dbReference type="PANTHER" id="PTHR47424:SF3">
    <property type="entry name" value="REGULATORY PROTEIN GAL4"/>
    <property type="match status" value="1"/>
</dbReference>
<keyword evidence="8" id="KW-1185">Reference proteome</keyword>
<dbReference type="CDD" id="cd00067">
    <property type="entry name" value="GAL4"/>
    <property type="match status" value="1"/>
</dbReference>
<dbReference type="STRING" id="1573173.A0A167CA74"/>
<dbReference type="Gene3D" id="4.10.240.10">
    <property type="entry name" value="Zn(2)-C6 fungal-type DNA-binding domain"/>
    <property type="match status" value="1"/>
</dbReference>
<evidence type="ECO:0000256" key="1">
    <source>
        <dbReference type="ARBA" id="ARBA00023015"/>
    </source>
</evidence>
<dbReference type="SMART" id="SM00066">
    <property type="entry name" value="GAL4"/>
    <property type="match status" value="1"/>
</dbReference>
<feature type="compositionally biased region" description="Low complexity" evidence="5">
    <location>
        <begin position="93"/>
        <end position="104"/>
    </location>
</feature>
<dbReference type="GO" id="GO:0000981">
    <property type="term" value="F:DNA-binding transcription factor activity, RNA polymerase II-specific"/>
    <property type="evidence" value="ECO:0007669"/>
    <property type="project" value="InterPro"/>
</dbReference>
<dbReference type="InterPro" id="IPR001138">
    <property type="entry name" value="Zn2Cys6_DnaBD"/>
</dbReference>
<dbReference type="Proteomes" id="UP000076584">
    <property type="component" value="Unassembled WGS sequence"/>
</dbReference>
<organism evidence="7 8">
    <name type="scientific">Colletotrichum incanum</name>
    <name type="common">Soybean anthracnose fungus</name>
    <dbReference type="NCBI Taxonomy" id="1573173"/>
    <lineage>
        <taxon>Eukaryota</taxon>
        <taxon>Fungi</taxon>
        <taxon>Dikarya</taxon>
        <taxon>Ascomycota</taxon>
        <taxon>Pezizomycotina</taxon>
        <taxon>Sordariomycetes</taxon>
        <taxon>Hypocreomycetidae</taxon>
        <taxon>Glomerellales</taxon>
        <taxon>Glomerellaceae</taxon>
        <taxon>Colletotrichum</taxon>
        <taxon>Colletotrichum spaethianum species complex</taxon>
    </lineage>
</organism>
<name>A0A167CA74_COLIC</name>
<dbReference type="EMBL" id="LFIW01001465">
    <property type="protein sequence ID" value="KZL82327.1"/>
    <property type="molecule type" value="Genomic_DNA"/>
</dbReference>
<keyword evidence="4" id="KW-0539">Nucleus</keyword>
<comment type="caution">
    <text evidence="7">The sequence shown here is derived from an EMBL/GenBank/DDBJ whole genome shotgun (WGS) entry which is preliminary data.</text>
</comment>
<dbReference type="SUPFAM" id="SSF57701">
    <property type="entry name" value="Zn2/Cys6 DNA-binding domain"/>
    <property type="match status" value="1"/>
</dbReference>
<evidence type="ECO:0000313" key="8">
    <source>
        <dbReference type="Proteomes" id="UP000076584"/>
    </source>
</evidence>
<evidence type="ECO:0000256" key="3">
    <source>
        <dbReference type="ARBA" id="ARBA00023163"/>
    </source>
</evidence>
<keyword evidence="3" id="KW-0804">Transcription</keyword>
<accession>A0A167CA74</accession>
<feature type="region of interest" description="Disordered" evidence="5">
    <location>
        <begin position="71"/>
        <end position="109"/>
    </location>
</feature>
<reference evidence="7 8" key="1">
    <citation type="submission" date="2015-06" db="EMBL/GenBank/DDBJ databases">
        <title>Survival trade-offs in plant roots during colonization by closely related pathogenic and mutualistic fungi.</title>
        <authorList>
            <person name="Hacquard S."/>
            <person name="Kracher B."/>
            <person name="Hiruma K."/>
            <person name="Weinman A."/>
            <person name="Muench P."/>
            <person name="Garrido Oter R."/>
            <person name="Ver Loren van Themaat E."/>
            <person name="Dallerey J.-F."/>
            <person name="Damm U."/>
            <person name="Henrissat B."/>
            <person name="Lespinet O."/>
            <person name="Thon M."/>
            <person name="Kemen E."/>
            <person name="McHardy A.C."/>
            <person name="Schulze-Lefert P."/>
            <person name="O'Connell R.J."/>
        </authorList>
    </citation>
    <scope>NUCLEOTIDE SEQUENCE [LARGE SCALE GENOMIC DNA]</scope>
    <source>
        <strain evidence="7 8">MAFF 238704</strain>
    </source>
</reference>
<feature type="compositionally biased region" description="Low complexity" evidence="5">
    <location>
        <begin position="216"/>
        <end position="239"/>
    </location>
</feature>